<feature type="compositionally biased region" description="Polar residues" evidence="6">
    <location>
        <begin position="440"/>
        <end position="449"/>
    </location>
</feature>
<dbReference type="SUPFAM" id="SSF46689">
    <property type="entry name" value="Homeodomain-like"/>
    <property type="match status" value="1"/>
</dbReference>
<reference evidence="8 9" key="1">
    <citation type="journal article" date="2020" name="ISME J.">
        <title>Uncovering the hidden diversity of litter-decomposition mechanisms in mushroom-forming fungi.</title>
        <authorList>
            <person name="Floudas D."/>
            <person name="Bentzer J."/>
            <person name="Ahren D."/>
            <person name="Johansson T."/>
            <person name="Persson P."/>
            <person name="Tunlid A."/>
        </authorList>
    </citation>
    <scope>NUCLEOTIDE SEQUENCE [LARGE SCALE GENOMIC DNA]</scope>
    <source>
        <strain evidence="8 9">CBS 101986</strain>
    </source>
</reference>
<sequence>MVVFDPSLFSKVEALRQIQSATLKTVQFLKALNYPSSTPDSLPALEPSQATFAPLNLPHPEEILAPILKLTASENLRDAIRNCFTNHIAEMQRKYTANYQQTCAFILRTAQPDAPNCSLRGLQQAYLDLYRSQCHAFVETQLPYVMKEIAKLERSMRRRDTTRIEFNHEYTPILESYFAYNAYPLLPDRLLLARKSMMTPRQIEVWFQNHRNRAKKDGVTLRRISPSTASTFSFDRLVPHSPLVVTPNRSRSATVDIESSDDDVSLQSHEDIVFNDHRPPHAFPTPYSAKFGNEPFSQDNQIFKLASHDWMRLPPTHAPRRSSMSVNDLTSLFAEMNMRAHARPSRSSKSVTKQRKWVSSLVVTPAAAPHPAAVHPSYVSLLTTVQTSDSCSWQQPSLRTRKPRTSRTQVSYPSWLIPNTPRRQKSPYLVRRLPSSPLNAHCFNTSPRNSSASSSSSSSSSSISSTTSRSSSMSSLSSQATVELPDTTSGSLMTCIGNEADCRLADAQWEFDSSSALQSFSSSISQNGFYDLSRDWTMPNFVTMDLPAFAFFES</sequence>
<dbReference type="Proteomes" id="UP000567179">
    <property type="component" value="Unassembled WGS sequence"/>
</dbReference>
<keyword evidence="9" id="KW-1185">Reference proteome</keyword>
<evidence type="ECO:0000256" key="2">
    <source>
        <dbReference type="ARBA" id="ARBA00023155"/>
    </source>
</evidence>
<evidence type="ECO:0000256" key="5">
    <source>
        <dbReference type="RuleBase" id="RU000682"/>
    </source>
</evidence>
<evidence type="ECO:0000256" key="6">
    <source>
        <dbReference type="SAM" id="MobiDB-lite"/>
    </source>
</evidence>
<gene>
    <name evidence="8" type="ORF">D9619_002863</name>
</gene>
<feature type="domain" description="Homeobox" evidence="7">
    <location>
        <begin position="157"/>
        <end position="217"/>
    </location>
</feature>
<feature type="DNA-binding region" description="Homeobox" evidence="4">
    <location>
        <begin position="159"/>
        <end position="218"/>
    </location>
</feature>
<dbReference type="GO" id="GO:0003677">
    <property type="term" value="F:DNA binding"/>
    <property type="evidence" value="ECO:0007669"/>
    <property type="project" value="UniProtKB-UniRule"/>
</dbReference>
<dbReference type="Gene3D" id="1.10.10.60">
    <property type="entry name" value="Homeodomain-like"/>
    <property type="match status" value="1"/>
</dbReference>
<dbReference type="PROSITE" id="PS50071">
    <property type="entry name" value="HOMEOBOX_2"/>
    <property type="match status" value="1"/>
</dbReference>
<evidence type="ECO:0000256" key="3">
    <source>
        <dbReference type="ARBA" id="ARBA00023242"/>
    </source>
</evidence>
<feature type="region of interest" description="Disordered" evidence="6">
    <location>
        <begin position="392"/>
        <end position="419"/>
    </location>
</feature>
<dbReference type="SMART" id="SM00389">
    <property type="entry name" value="HOX"/>
    <property type="match status" value="1"/>
</dbReference>
<dbReference type="GO" id="GO:0000981">
    <property type="term" value="F:DNA-binding transcription factor activity, RNA polymerase II-specific"/>
    <property type="evidence" value="ECO:0007669"/>
    <property type="project" value="InterPro"/>
</dbReference>
<keyword evidence="1 4" id="KW-0238">DNA-binding</keyword>
<dbReference type="OrthoDB" id="6159439at2759"/>
<comment type="caution">
    <text evidence="8">The sequence shown here is derived from an EMBL/GenBank/DDBJ whole genome shotgun (WGS) entry which is preliminary data.</text>
</comment>
<organism evidence="8 9">
    <name type="scientific">Psilocybe cf. subviscida</name>
    <dbReference type="NCBI Taxonomy" id="2480587"/>
    <lineage>
        <taxon>Eukaryota</taxon>
        <taxon>Fungi</taxon>
        <taxon>Dikarya</taxon>
        <taxon>Basidiomycota</taxon>
        <taxon>Agaricomycotina</taxon>
        <taxon>Agaricomycetes</taxon>
        <taxon>Agaricomycetidae</taxon>
        <taxon>Agaricales</taxon>
        <taxon>Agaricineae</taxon>
        <taxon>Strophariaceae</taxon>
        <taxon>Psilocybe</taxon>
    </lineage>
</organism>
<name>A0A8H5AVR3_9AGAR</name>
<comment type="subcellular location">
    <subcellularLocation>
        <location evidence="4 5">Nucleus</location>
    </subcellularLocation>
</comment>
<protein>
    <recommendedName>
        <fullName evidence="7">Homeobox domain-containing protein</fullName>
    </recommendedName>
</protein>
<evidence type="ECO:0000256" key="4">
    <source>
        <dbReference type="PROSITE-ProRule" id="PRU00108"/>
    </source>
</evidence>
<dbReference type="InterPro" id="IPR009057">
    <property type="entry name" value="Homeodomain-like_sf"/>
</dbReference>
<dbReference type="InterPro" id="IPR017970">
    <property type="entry name" value="Homeobox_CS"/>
</dbReference>
<evidence type="ECO:0000313" key="9">
    <source>
        <dbReference type="Proteomes" id="UP000567179"/>
    </source>
</evidence>
<dbReference type="GO" id="GO:0005634">
    <property type="term" value="C:nucleus"/>
    <property type="evidence" value="ECO:0007669"/>
    <property type="project" value="UniProtKB-SubCell"/>
</dbReference>
<proteinExistence type="predicted"/>
<accession>A0A8H5AVR3</accession>
<feature type="compositionally biased region" description="Low complexity" evidence="6">
    <location>
        <begin position="450"/>
        <end position="478"/>
    </location>
</feature>
<evidence type="ECO:0000256" key="1">
    <source>
        <dbReference type="ARBA" id="ARBA00023125"/>
    </source>
</evidence>
<dbReference type="EMBL" id="JAACJJ010000056">
    <property type="protein sequence ID" value="KAF5311897.1"/>
    <property type="molecule type" value="Genomic_DNA"/>
</dbReference>
<dbReference type="InterPro" id="IPR001356">
    <property type="entry name" value="HD"/>
</dbReference>
<feature type="region of interest" description="Disordered" evidence="6">
    <location>
        <begin position="440"/>
        <end position="483"/>
    </location>
</feature>
<dbReference type="Pfam" id="PF00046">
    <property type="entry name" value="Homeodomain"/>
    <property type="match status" value="1"/>
</dbReference>
<evidence type="ECO:0000259" key="7">
    <source>
        <dbReference type="PROSITE" id="PS50071"/>
    </source>
</evidence>
<dbReference type="AlphaFoldDB" id="A0A8H5AVR3"/>
<dbReference type="PROSITE" id="PS00027">
    <property type="entry name" value="HOMEOBOX_1"/>
    <property type="match status" value="1"/>
</dbReference>
<keyword evidence="3 4" id="KW-0539">Nucleus</keyword>
<dbReference type="CDD" id="cd00086">
    <property type="entry name" value="homeodomain"/>
    <property type="match status" value="1"/>
</dbReference>
<evidence type="ECO:0000313" key="8">
    <source>
        <dbReference type="EMBL" id="KAF5311897.1"/>
    </source>
</evidence>
<keyword evidence="2 4" id="KW-0371">Homeobox</keyword>